<comment type="caution">
    <text evidence="1">The sequence shown here is derived from an EMBL/GenBank/DDBJ whole genome shotgun (WGS) entry which is preliminary data.</text>
</comment>
<sequence length="138" mass="15544">MLYLRVNLGAIVTEGASRLERDHLWLECDSTYFTNLLHSPKVVVSKPTKEDGRTTTTCSKDSFSSFLHIFVEGNIVMDALWKLLFLLCAVMIHHCWTPGLIANMSCVRFDAIAHGFDWSRTPLPVCAEFKYLVTGSTS</sequence>
<name>A0A8K0MNG7_9ROSA</name>
<dbReference type="AlphaFoldDB" id="A0A8K0MNG7"/>
<accession>A0A8K0MNG7</accession>
<evidence type="ECO:0000313" key="1">
    <source>
        <dbReference type="EMBL" id="KAF3452138.1"/>
    </source>
</evidence>
<protein>
    <submittedName>
        <fullName evidence="1">Uncharacterized protein</fullName>
    </submittedName>
</protein>
<dbReference type="Proteomes" id="UP000796880">
    <property type="component" value="Unassembled WGS sequence"/>
</dbReference>
<gene>
    <name evidence="1" type="ORF">FNV43_RR08235</name>
</gene>
<proteinExistence type="predicted"/>
<reference evidence="1" key="1">
    <citation type="submission" date="2020-03" db="EMBL/GenBank/DDBJ databases">
        <title>A high-quality chromosome-level genome assembly of a woody plant with both climbing and erect habits, Rhamnella rubrinervis.</title>
        <authorList>
            <person name="Lu Z."/>
            <person name="Yang Y."/>
            <person name="Zhu X."/>
            <person name="Sun Y."/>
        </authorList>
    </citation>
    <scope>NUCLEOTIDE SEQUENCE</scope>
    <source>
        <strain evidence="1">BYM</strain>
        <tissue evidence="1">Leaf</tissue>
    </source>
</reference>
<keyword evidence="2" id="KW-1185">Reference proteome</keyword>
<organism evidence="1 2">
    <name type="scientific">Rhamnella rubrinervis</name>
    <dbReference type="NCBI Taxonomy" id="2594499"/>
    <lineage>
        <taxon>Eukaryota</taxon>
        <taxon>Viridiplantae</taxon>
        <taxon>Streptophyta</taxon>
        <taxon>Embryophyta</taxon>
        <taxon>Tracheophyta</taxon>
        <taxon>Spermatophyta</taxon>
        <taxon>Magnoliopsida</taxon>
        <taxon>eudicotyledons</taxon>
        <taxon>Gunneridae</taxon>
        <taxon>Pentapetalae</taxon>
        <taxon>rosids</taxon>
        <taxon>fabids</taxon>
        <taxon>Rosales</taxon>
        <taxon>Rhamnaceae</taxon>
        <taxon>rhamnoid group</taxon>
        <taxon>Rhamneae</taxon>
        <taxon>Rhamnella</taxon>
    </lineage>
</organism>
<dbReference type="EMBL" id="VOIH02000003">
    <property type="protein sequence ID" value="KAF3452138.1"/>
    <property type="molecule type" value="Genomic_DNA"/>
</dbReference>
<evidence type="ECO:0000313" key="2">
    <source>
        <dbReference type="Proteomes" id="UP000796880"/>
    </source>
</evidence>